<keyword evidence="4 5" id="KW-0539">Nucleus</keyword>
<dbReference type="GO" id="GO:0003690">
    <property type="term" value="F:double-stranded DNA binding"/>
    <property type="evidence" value="ECO:0007669"/>
    <property type="project" value="InterPro"/>
</dbReference>
<evidence type="ECO:0000256" key="1">
    <source>
        <dbReference type="ARBA" id="ARBA00004123"/>
    </source>
</evidence>
<dbReference type="Proteomes" id="UP001168146">
    <property type="component" value="Unassembled WGS sequence"/>
</dbReference>
<organism evidence="8 9">
    <name type="scientific">Friedmanniomyces endolithicus</name>
    <dbReference type="NCBI Taxonomy" id="329885"/>
    <lineage>
        <taxon>Eukaryota</taxon>
        <taxon>Fungi</taxon>
        <taxon>Dikarya</taxon>
        <taxon>Ascomycota</taxon>
        <taxon>Pezizomycotina</taxon>
        <taxon>Dothideomycetes</taxon>
        <taxon>Dothideomycetidae</taxon>
        <taxon>Mycosphaerellales</taxon>
        <taxon>Teratosphaeriaceae</taxon>
        <taxon>Friedmanniomyces</taxon>
    </lineage>
</organism>
<dbReference type="AlphaFoldDB" id="A0AAN6FFZ1"/>
<dbReference type="InterPro" id="IPR040453">
    <property type="entry name" value="Mnd1_HTH"/>
</dbReference>
<comment type="function">
    <text evidence="5">Required for proper homologous chromosome pairing and efficient cross-over and intragenic recombination during meiosis.</text>
</comment>
<name>A0AAN6FFZ1_9PEZI</name>
<comment type="subcellular location">
    <subcellularLocation>
        <location evidence="1 5">Nucleus</location>
    </subcellularLocation>
</comment>
<dbReference type="PIRSF" id="PIRSF026991">
    <property type="entry name" value="Mnd1"/>
    <property type="match status" value="1"/>
</dbReference>
<evidence type="ECO:0000313" key="9">
    <source>
        <dbReference type="Proteomes" id="UP001168146"/>
    </source>
</evidence>
<evidence type="ECO:0000256" key="3">
    <source>
        <dbReference type="ARBA" id="ARBA00023054"/>
    </source>
</evidence>
<feature type="coiled-coil region" evidence="6">
    <location>
        <begin position="127"/>
        <end position="154"/>
    </location>
</feature>
<comment type="caution">
    <text evidence="8">The sequence shown here is derived from an EMBL/GenBank/DDBJ whole genome shotgun (WGS) entry which is preliminary data.</text>
</comment>
<sequence>MAPKITCNPIKLANVLTYFQKSRVAHNIKDLEKHLPSVASINGMQVKDYLQSLSDENRINVEKIGSGNWYWSFISQDKKTRQKILEEVQSAYDKAYAVTNDLRAKLAGAQAQRVDEEGMLDEAGESRPELVARKSELEAEIKALQRELAAYSDSDPTELERKKNEIVTSKHEVGQYTDEIDALEGWFKTGGQDAAMHGLRLEVYGDEYDAEEGGLRELPA</sequence>
<dbReference type="EMBL" id="JASUXU010000048">
    <property type="protein sequence ID" value="KAK0316221.1"/>
    <property type="molecule type" value="Genomic_DNA"/>
</dbReference>
<evidence type="ECO:0000313" key="8">
    <source>
        <dbReference type="EMBL" id="KAK0316221.1"/>
    </source>
</evidence>
<dbReference type="GO" id="GO:0005634">
    <property type="term" value="C:nucleus"/>
    <property type="evidence" value="ECO:0007669"/>
    <property type="project" value="UniProtKB-SubCell"/>
</dbReference>
<reference evidence="8" key="1">
    <citation type="submission" date="2021-12" db="EMBL/GenBank/DDBJ databases">
        <title>Black yeast isolated from Biological Soil Crust.</title>
        <authorList>
            <person name="Kurbessoian T."/>
        </authorList>
    </citation>
    <scope>NUCLEOTIDE SEQUENCE</scope>
    <source>
        <strain evidence="8">CCFEE 5208</strain>
    </source>
</reference>
<evidence type="ECO:0000256" key="5">
    <source>
        <dbReference type="PIRNR" id="PIRNR026991"/>
    </source>
</evidence>
<comment type="similarity">
    <text evidence="2 5">Belongs to the MND1 family.</text>
</comment>
<evidence type="ECO:0000256" key="2">
    <source>
        <dbReference type="ARBA" id="ARBA00005981"/>
    </source>
</evidence>
<evidence type="ECO:0000259" key="7">
    <source>
        <dbReference type="Pfam" id="PF03962"/>
    </source>
</evidence>
<dbReference type="GO" id="GO:0007131">
    <property type="term" value="P:reciprocal meiotic recombination"/>
    <property type="evidence" value="ECO:0007669"/>
    <property type="project" value="InterPro"/>
</dbReference>
<accession>A0AAN6FFZ1</accession>
<protein>
    <recommendedName>
        <fullName evidence="5">Meiotic nuclear division protein 1</fullName>
    </recommendedName>
</protein>
<evidence type="ECO:0000256" key="6">
    <source>
        <dbReference type="SAM" id="Coils"/>
    </source>
</evidence>
<gene>
    <name evidence="8" type="ORF">LTR82_012249</name>
</gene>
<dbReference type="InterPro" id="IPR005647">
    <property type="entry name" value="Mnd1"/>
</dbReference>
<evidence type="ECO:0000256" key="4">
    <source>
        <dbReference type="ARBA" id="ARBA00023242"/>
    </source>
</evidence>
<proteinExistence type="inferred from homology"/>
<dbReference type="Pfam" id="PF03962">
    <property type="entry name" value="Mnd1"/>
    <property type="match status" value="1"/>
</dbReference>
<keyword evidence="3 6" id="KW-0175">Coiled coil</keyword>
<feature type="domain" description="Mnd1 HTH" evidence="7">
    <location>
        <begin position="15"/>
        <end position="73"/>
    </location>
</feature>